<feature type="transmembrane region" description="Helical" evidence="9">
    <location>
        <begin position="64"/>
        <end position="88"/>
    </location>
</feature>
<evidence type="ECO:0000256" key="4">
    <source>
        <dbReference type="ARBA" id="ARBA00022475"/>
    </source>
</evidence>
<evidence type="ECO:0000256" key="8">
    <source>
        <dbReference type="PIRNR" id="PIRNR028784"/>
    </source>
</evidence>
<keyword evidence="3 8" id="KW-0813">Transport</keyword>
<feature type="transmembrane region" description="Helical" evidence="9">
    <location>
        <begin position="6"/>
        <end position="26"/>
    </location>
</feature>
<protein>
    <submittedName>
        <fullName evidence="10">Sodium:proton antiporter</fullName>
    </submittedName>
</protein>
<dbReference type="KEGG" id="lant:TUM19329_21510"/>
<dbReference type="PANTHER" id="PTHR34702:SF1">
    <property type="entry name" value="NA(+)_H(+) ANTIPORTER SUBUNIT F"/>
    <property type="match status" value="1"/>
</dbReference>
<evidence type="ECO:0000256" key="3">
    <source>
        <dbReference type="ARBA" id="ARBA00022448"/>
    </source>
</evidence>
<keyword evidence="8" id="KW-0050">Antiport</keyword>
<dbReference type="Proteomes" id="UP000502894">
    <property type="component" value="Chromosome"/>
</dbReference>
<dbReference type="GO" id="GO:0005886">
    <property type="term" value="C:plasma membrane"/>
    <property type="evidence" value="ECO:0007669"/>
    <property type="project" value="UniProtKB-SubCell"/>
</dbReference>
<dbReference type="GO" id="GO:0015385">
    <property type="term" value="F:sodium:proton antiporter activity"/>
    <property type="evidence" value="ECO:0007669"/>
    <property type="project" value="TreeGrafter"/>
</dbReference>
<dbReference type="RefSeq" id="WP_173237297.1">
    <property type="nucleotide sequence ID" value="NZ_AP022839.1"/>
</dbReference>
<keyword evidence="7 8" id="KW-0472">Membrane</keyword>
<comment type="similarity">
    <text evidence="2 8">Belongs to the CPA3 antiporters (TC 2.A.63) subunit F family.</text>
</comment>
<dbReference type="EMBL" id="AP022839">
    <property type="protein sequence ID" value="BCA95790.1"/>
    <property type="molecule type" value="Genomic_DNA"/>
</dbReference>
<name>A0A6F8T6L4_9GAMM</name>
<feature type="transmembrane region" description="Helical" evidence="9">
    <location>
        <begin position="38"/>
        <end position="58"/>
    </location>
</feature>
<keyword evidence="5 9" id="KW-0812">Transmembrane</keyword>
<evidence type="ECO:0000256" key="7">
    <source>
        <dbReference type="ARBA" id="ARBA00023136"/>
    </source>
</evidence>
<dbReference type="AlphaFoldDB" id="A0A6F8T6L4"/>
<evidence type="ECO:0000256" key="5">
    <source>
        <dbReference type="ARBA" id="ARBA00022692"/>
    </source>
</evidence>
<sequence length="100" mass="11307">MSIQVSHITWYLSLSLVMLSVVFCFIRIIIGPILPDRVIALDLTANLLISFIAIYSVITNQPVYIDVVIALALIIFLTTVAFANLIAWQSYNKKEHKKEI</sequence>
<evidence type="ECO:0000256" key="1">
    <source>
        <dbReference type="ARBA" id="ARBA00004651"/>
    </source>
</evidence>
<dbReference type="PANTHER" id="PTHR34702">
    <property type="entry name" value="NA(+)/H(+) ANTIPORTER SUBUNIT F1"/>
    <property type="match status" value="1"/>
</dbReference>
<keyword evidence="11" id="KW-1185">Reference proteome</keyword>
<dbReference type="InterPro" id="IPR007208">
    <property type="entry name" value="MrpF/PhaF-like"/>
</dbReference>
<reference evidence="10" key="1">
    <citation type="journal article" date="2020" name="Microbiol. Resour. Announc.">
        <title>Complete Genome Sequence of Novel Psychrotolerant Legionella Strain TUM19329, Isolated from Antarctic Lake Sediment.</title>
        <authorList>
            <person name="Shimada S."/>
            <person name="Nakai R."/>
            <person name="Aoki K."/>
            <person name="Shimoeda N."/>
            <person name="Ohno G."/>
            <person name="Miyazaki Y."/>
            <person name="Kudoh S."/>
            <person name="Imura S."/>
            <person name="Watanabe K."/>
            <person name="Ishii Y."/>
            <person name="Tateda K."/>
        </authorList>
    </citation>
    <scope>NUCLEOTIDE SEQUENCE [LARGE SCALE GENOMIC DNA]</scope>
    <source>
        <strain evidence="10">TUM19329</strain>
    </source>
</reference>
<accession>A0A6F8T6L4</accession>
<dbReference type="Pfam" id="PF04066">
    <property type="entry name" value="MrpF_PhaF"/>
    <property type="match status" value="1"/>
</dbReference>
<keyword evidence="8" id="KW-0406">Ion transport</keyword>
<organism evidence="10 11">
    <name type="scientific">Legionella antarctica</name>
    <dbReference type="NCBI Taxonomy" id="2708020"/>
    <lineage>
        <taxon>Bacteria</taxon>
        <taxon>Pseudomonadati</taxon>
        <taxon>Pseudomonadota</taxon>
        <taxon>Gammaproteobacteria</taxon>
        <taxon>Legionellales</taxon>
        <taxon>Legionellaceae</taxon>
        <taxon>Legionella</taxon>
    </lineage>
</organism>
<comment type="subcellular location">
    <subcellularLocation>
        <location evidence="1 8">Cell membrane</location>
        <topology evidence="1 8">Multi-pass membrane protein</topology>
    </subcellularLocation>
</comment>
<proteinExistence type="inferred from homology"/>
<evidence type="ECO:0000313" key="10">
    <source>
        <dbReference type="EMBL" id="BCA95790.1"/>
    </source>
</evidence>
<evidence type="ECO:0000256" key="9">
    <source>
        <dbReference type="SAM" id="Phobius"/>
    </source>
</evidence>
<keyword evidence="4 8" id="KW-1003">Cell membrane</keyword>
<evidence type="ECO:0000256" key="2">
    <source>
        <dbReference type="ARBA" id="ARBA00009212"/>
    </source>
</evidence>
<dbReference type="PIRSF" id="PIRSF028784">
    <property type="entry name" value="MrpF"/>
    <property type="match status" value="1"/>
</dbReference>
<evidence type="ECO:0000256" key="6">
    <source>
        <dbReference type="ARBA" id="ARBA00022989"/>
    </source>
</evidence>
<keyword evidence="6 9" id="KW-1133">Transmembrane helix</keyword>
<gene>
    <name evidence="10" type="primary">shaF</name>
    <name evidence="10" type="ORF">TUM19329_21510</name>
</gene>
<evidence type="ECO:0000313" key="11">
    <source>
        <dbReference type="Proteomes" id="UP000502894"/>
    </source>
</evidence>